<dbReference type="PANTHER" id="PTHR43531:SF11">
    <property type="entry name" value="METHYL-ACCEPTING CHEMOTAXIS PROTEIN 3"/>
    <property type="match status" value="1"/>
</dbReference>
<evidence type="ECO:0000256" key="2">
    <source>
        <dbReference type="ARBA" id="ARBA00029447"/>
    </source>
</evidence>
<dbReference type="Gene3D" id="1.10.287.950">
    <property type="entry name" value="Methyl-accepting chemotaxis protein"/>
    <property type="match status" value="1"/>
</dbReference>
<dbReference type="Proteomes" id="UP000562982">
    <property type="component" value="Unassembled WGS sequence"/>
</dbReference>
<dbReference type="GO" id="GO:0007165">
    <property type="term" value="P:signal transduction"/>
    <property type="evidence" value="ECO:0007669"/>
    <property type="project" value="UniProtKB-KW"/>
</dbReference>
<dbReference type="SMART" id="SM00283">
    <property type="entry name" value="MA"/>
    <property type="match status" value="1"/>
</dbReference>
<evidence type="ECO:0000313" key="11">
    <source>
        <dbReference type="Proteomes" id="UP000562982"/>
    </source>
</evidence>
<sequence>MSFEIITKRALCFLLALNAVLALLVGGMCFYGFGGYAWFLASIGLNALALSFMLGGAGSSWISSAASLGIVSNISAIIALLAGNKLQVDVHMGYFAALAFVSATCDCSAIVIAALMVAVQHIGLNFYRPDLLYPGGCDSFRLVLHAAILIVETVALVWLAASLRGAFKVSEALSRDADHRRAEAERRKQQAEDAHAEQVKLSANLEASMERIRRQEAETLVFIAELDRALSEVAKGNLLVRIEREFAPGYARLTQVFNASIAQLATAFNEVRQSIQAVASASAEISSAVGDLAGRTEGQARDVGSMSAGIAMFSDGTRDASQSASEAGKLVETVGTSMDATIQAMDKVTETMTVIKTSSRDIETIVGVIDDIALQTNLLSLNAGVEAARAGESGCGFAVVATEIRNLATRSTEQARDIRQKIREAVLYIDQGVGLVDAADGSLGRVSAVMDDITRHLGVIVASTRTQATEVRHIADNVREIDASTQQNAAMGEEVTAASLSLVRGTRRMEETVSRFTLREIFDRVPPPTKPAVFAPEVMDSVA</sequence>
<dbReference type="PROSITE" id="PS50111">
    <property type="entry name" value="CHEMOTAXIS_TRANSDUC_2"/>
    <property type="match status" value="1"/>
</dbReference>
<dbReference type="InterPro" id="IPR004089">
    <property type="entry name" value="MCPsignal_dom"/>
</dbReference>
<keyword evidence="1" id="KW-0145">Chemotaxis</keyword>
<evidence type="ECO:0000313" key="8">
    <source>
        <dbReference type="EMBL" id="MBB2188048.1"/>
    </source>
</evidence>
<comment type="similarity">
    <text evidence="2">Belongs to the methyl-accepting chemotaxis (MCP) protein family.</text>
</comment>
<feature type="transmembrane region" description="Helical" evidence="5">
    <location>
        <begin position="61"/>
        <end position="82"/>
    </location>
</feature>
<evidence type="ECO:0000256" key="5">
    <source>
        <dbReference type="SAM" id="Phobius"/>
    </source>
</evidence>
<name>A0A370FX55_GLULI</name>
<feature type="transmembrane region" description="Helical" evidence="5">
    <location>
        <begin position="94"/>
        <end position="119"/>
    </location>
</feature>
<dbReference type="Proteomes" id="UP000254958">
    <property type="component" value="Unassembled WGS sequence"/>
</dbReference>
<dbReference type="PROSITE" id="PS50885">
    <property type="entry name" value="HAMP"/>
    <property type="match status" value="1"/>
</dbReference>
<feature type="coiled-coil region" evidence="4">
    <location>
        <begin position="174"/>
        <end position="218"/>
    </location>
</feature>
<accession>A0A370FX55</accession>
<dbReference type="Pfam" id="PF00015">
    <property type="entry name" value="MCPsignal"/>
    <property type="match status" value="1"/>
</dbReference>
<dbReference type="InterPro" id="IPR051310">
    <property type="entry name" value="MCP_chemotaxis"/>
</dbReference>
<dbReference type="RefSeq" id="WP_170143257.1">
    <property type="nucleotide sequence ID" value="NZ_BJMI01000021.1"/>
</dbReference>
<reference evidence="9 10" key="1">
    <citation type="submission" date="2018-07" db="EMBL/GenBank/DDBJ databases">
        <title>Genomic Encyclopedia of Type Strains, Phase IV (KMG-IV): sequencing the most valuable type-strain genomes for metagenomic binning, comparative biology and taxonomic classification.</title>
        <authorList>
            <person name="Goeker M."/>
        </authorList>
    </citation>
    <scope>NUCLEOTIDE SEQUENCE [LARGE SCALE GENOMIC DNA]</scope>
    <source>
        <strain evidence="9 10">DSM 5603</strain>
    </source>
</reference>
<keyword evidence="3" id="KW-0807">Transducer</keyword>
<keyword evidence="5" id="KW-1133">Transmembrane helix</keyword>
<evidence type="ECO:0000313" key="10">
    <source>
        <dbReference type="Proteomes" id="UP000254958"/>
    </source>
</evidence>
<dbReference type="GO" id="GO:0006935">
    <property type="term" value="P:chemotaxis"/>
    <property type="evidence" value="ECO:0007669"/>
    <property type="project" value="UniProtKB-KW"/>
</dbReference>
<evidence type="ECO:0000259" key="6">
    <source>
        <dbReference type="PROSITE" id="PS50111"/>
    </source>
</evidence>
<evidence type="ECO:0000256" key="4">
    <source>
        <dbReference type="SAM" id="Coils"/>
    </source>
</evidence>
<comment type="caution">
    <text evidence="9">The sequence shown here is derived from an EMBL/GenBank/DDBJ whole genome shotgun (WGS) entry which is preliminary data.</text>
</comment>
<dbReference type="PRINTS" id="PR00260">
    <property type="entry name" value="CHEMTRNSDUCR"/>
</dbReference>
<evidence type="ECO:0000256" key="3">
    <source>
        <dbReference type="PROSITE-ProRule" id="PRU00284"/>
    </source>
</evidence>
<proteinExistence type="inferred from homology"/>
<dbReference type="EMBL" id="JABEQI010000014">
    <property type="protein sequence ID" value="MBB2188048.1"/>
    <property type="molecule type" value="Genomic_DNA"/>
</dbReference>
<feature type="transmembrane region" description="Helical" evidence="5">
    <location>
        <begin position="36"/>
        <end position="54"/>
    </location>
</feature>
<evidence type="ECO:0000313" key="9">
    <source>
        <dbReference type="EMBL" id="RDI36152.1"/>
    </source>
</evidence>
<keyword evidence="4" id="KW-0175">Coiled coil</keyword>
<protein>
    <submittedName>
        <fullName evidence="9">Methyl-accepting chemotaxis protein</fullName>
    </submittedName>
</protein>
<reference evidence="8 11" key="2">
    <citation type="submission" date="2020-04" db="EMBL/GenBank/DDBJ databases">
        <title>Description of novel Gluconacetobacter.</title>
        <authorList>
            <person name="Sombolestani A."/>
        </authorList>
    </citation>
    <scope>NUCLEOTIDE SEQUENCE [LARGE SCALE GENOMIC DNA]</scope>
    <source>
        <strain evidence="8 11">LMG 1382</strain>
    </source>
</reference>
<keyword evidence="5" id="KW-0812">Transmembrane</keyword>
<evidence type="ECO:0000259" key="7">
    <source>
        <dbReference type="PROSITE" id="PS50885"/>
    </source>
</evidence>
<dbReference type="GO" id="GO:0004888">
    <property type="term" value="F:transmembrane signaling receptor activity"/>
    <property type="evidence" value="ECO:0007669"/>
    <property type="project" value="InterPro"/>
</dbReference>
<evidence type="ECO:0000256" key="1">
    <source>
        <dbReference type="ARBA" id="ARBA00022500"/>
    </source>
</evidence>
<dbReference type="InterPro" id="IPR004090">
    <property type="entry name" value="Chemotax_Me-accpt_rcpt"/>
</dbReference>
<keyword evidence="5" id="KW-0472">Membrane</keyword>
<feature type="domain" description="HAMP" evidence="7">
    <location>
        <begin position="223"/>
        <end position="269"/>
    </location>
</feature>
<keyword evidence="10" id="KW-1185">Reference proteome</keyword>
<dbReference type="SUPFAM" id="SSF58104">
    <property type="entry name" value="Methyl-accepting chemotaxis protein (MCP) signaling domain"/>
    <property type="match status" value="1"/>
</dbReference>
<gene>
    <name evidence="9" type="ORF">C7453_11233</name>
    <name evidence="8" type="ORF">HLH32_17035</name>
</gene>
<dbReference type="GO" id="GO:0016020">
    <property type="term" value="C:membrane"/>
    <property type="evidence" value="ECO:0007669"/>
    <property type="project" value="InterPro"/>
</dbReference>
<dbReference type="InterPro" id="IPR003660">
    <property type="entry name" value="HAMP_dom"/>
</dbReference>
<dbReference type="EMBL" id="QQAW01000012">
    <property type="protein sequence ID" value="RDI36152.1"/>
    <property type="molecule type" value="Genomic_DNA"/>
</dbReference>
<feature type="domain" description="Methyl-accepting transducer" evidence="6">
    <location>
        <begin position="274"/>
        <end position="503"/>
    </location>
</feature>
<dbReference type="PANTHER" id="PTHR43531">
    <property type="entry name" value="PROTEIN ICFG"/>
    <property type="match status" value="1"/>
</dbReference>
<feature type="transmembrane region" description="Helical" evidence="5">
    <location>
        <begin position="140"/>
        <end position="161"/>
    </location>
</feature>
<organism evidence="9 10">
    <name type="scientific">Gluconacetobacter liquefaciens</name>
    <name type="common">Acetobacter liquefaciens</name>
    <dbReference type="NCBI Taxonomy" id="89584"/>
    <lineage>
        <taxon>Bacteria</taxon>
        <taxon>Pseudomonadati</taxon>
        <taxon>Pseudomonadota</taxon>
        <taxon>Alphaproteobacteria</taxon>
        <taxon>Acetobacterales</taxon>
        <taxon>Acetobacteraceae</taxon>
        <taxon>Gluconacetobacter</taxon>
    </lineage>
</organism>
<dbReference type="AlphaFoldDB" id="A0A370FX55"/>